<dbReference type="FunFam" id="1.10.10.10:FF:000001">
    <property type="entry name" value="LysR family transcriptional regulator"/>
    <property type="match status" value="1"/>
</dbReference>
<dbReference type="SUPFAM" id="SSF53850">
    <property type="entry name" value="Periplasmic binding protein-like II"/>
    <property type="match status" value="1"/>
</dbReference>
<evidence type="ECO:0000256" key="1">
    <source>
        <dbReference type="ARBA" id="ARBA00009437"/>
    </source>
</evidence>
<sequence length="294" mass="31792">MELFVRIVERGSFSAAAADLRISRPVATSAIKEMEQRLGVRLLQRTTRHVQPTEEGQAYFRRCLAILADIEDADRGISGKVAGVLHVGAPGYLARTMLLPSLPAFLASHPALTVRISESERYVDLVREGIDCVVRGGVLGDSEMIARQVGNLEEITCASPDYLARHGVPRSPKDLEGHLMIGFVSSRTDRPLPLEFTVAGAMVEIALPSRLQVSAAETSAAAARRGMGIVQAPRARFVDDLASGALVEILETFRPSPTPVSVLYPSSRQLSLRVRVFVDWLISTLGPQIGGATK</sequence>
<dbReference type="InterPro" id="IPR058163">
    <property type="entry name" value="LysR-type_TF_proteobact-type"/>
</dbReference>
<reference evidence="6 7" key="1">
    <citation type="submission" date="2017-05" db="EMBL/GenBank/DDBJ databases">
        <authorList>
            <person name="Varghese N."/>
            <person name="Submissions S."/>
        </authorList>
    </citation>
    <scope>NUCLEOTIDE SEQUENCE [LARGE SCALE GENOMIC DNA]</scope>
    <source>
        <strain evidence="6 7">DSM 100094</strain>
    </source>
</reference>
<dbReference type="PROSITE" id="PS50931">
    <property type="entry name" value="HTH_LYSR"/>
    <property type="match status" value="1"/>
</dbReference>
<evidence type="ECO:0000256" key="2">
    <source>
        <dbReference type="ARBA" id="ARBA00023015"/>
    </source>
</evidence>
<dbReference type="Pfam" id="PF00126">
    <property type="entry name" value="HTH_1"/>
    <property type="match status" value="1"/>
</dbReference>
<organism evidence="6 7">
    <name type="scientific">Paracoccus laeviglucosivorans</name>
    <dbReference type="NCBI Taxonomy" id="1197861"/>
    <lineage>
        <taxon>Bacteria</taxon>
        <taxon>Pseudomonadati</taxon>
        <taxon>Pseudomonadota</taxon>
        <taxon>Alphaproteobacteria</taxon>
        <taxon>Rhodobacterales</taxon>
        <taxon>Paracoccaceae</taxon>
        <taxon>Paracoccus</taxon>
    </lineage>
</organism>
<dbReference type="Pfam" id="PF03466">
    <property type="entry name" value="LysR_substrate"/>
    <property type="match status" value="1"/>
</dbReference>
<dbReference type="InterPro" id="IPR000847">
    <property type="entry name" value="LysR_HTH_N"/>
</dbReference>
<dbReference type="PANTHER" id="PTHR30537">
    <property type="entry name" value="HTH-TYPE TRANSCRIPTIONAL REGULATOR"/>
    <property type="match status" value="1"/>
</dbReference>
<evidence type="ECO:0000313" key="7">
    <source>
        <dbReference type="Proteomes" id="UP000319014"/>
    </source>
</evidence>
<feature type="domain" description="HTH lysR-type" evidence="5">
    <location>
        <begin position="1"/>
        <end position="53"/>
    </location>
</feature>
<evidence type="ECO:0000313" key="6">
    <source>
        <dbReference type="EMBL" id="SMO51180.1"/>
    </source>
</evidence>
<dbReference type="CDD" id="cd08472">
    <property type="entry name" value="PBP2_CrgA_like_3"/>
    <property type="match status" value="1"/>
</dbReference>
<dbReference type="InterPro" id="IPR005119">
    <property type="entry name" value="LysR_subst-bd"/>
</dbReference>
<dbReference type="InterPro" id="IPR036388">
    <property type="entry name" value="WH-like_DNA-bd_sf"/>
</dbReference>
<dbReference type="Gene3D" id="1.10.10.10">
    <property type="entry name" value="Winged helix-like DNA-binding domain superfamily/Winged helix DNA-binding domain"/>
    <property type="match status" value="1"/>
</dbReference>
<dbReference type="GO" id="GO:0043565">
    <property type="term" value="F:sequence-specific DNA binding"/>
    <property type="evidence" value="ECO:0007669"/>
    <property type="project" value="TreeGrafter"/>
</dbReference>
<dbReference type="AlphaFoldDB" id="A0A521BXJ3"/>
<accession>A0A521BXJ3</accession>
<evidence type="ECO:0000256" key="3">
    <source>
        <dbReference type="ARBA" id="ARBA00023125"/>
    </source>
</evidence>
<keyword evidence="3 6" id="KW-0238">DNA-binding</keyword>
<proteinExistence type="inferred from homology"/>
<dbReference type="Gene3D" id="3.40.190.290">
    <property type="match status" value="1"/>
</dbReference>
<gene>
    <name evidence="6" type="ORF">SAMN06265221_103162</name>
</gene>
<keyword evidence="7" id="KW-1185">Reference proteome</keyword>
<comment type="similarity">
    <text evidence="1">Belongs to the LysR transcriptional regulatory family.</text>
</comment>
<protein>
    <submittedName>
        <fullName evidence="6">DNA-binding transcriptional regulator, LysR family</fullName>
    </submittedName>
</protein>
<dbReference type="SUPFAM" id="SSF46785">
    <property type="entry name" value="Winged helix' DNA-binding domain"/>
    <property type="match status" value="1"/>
</dbReference>
<dbReference type="Proteomes" id="UP000319014">
    <property type="component" value="Unassembled WGS sequence"/>
</dbReference>
<evidence type="ECO:0000256" key="4">
    <source>
        <dbReference type="ARBA" id="ARBA00023163"/>
    </source>
</evidence>
<dbReference type="GO" id="GO:0003700">
    <property type="term" value="F:DNA-binding transcription factor activity"/>
    <property type="evidence" value="ECO:0007669"/>
    <property type="project" value="InterPro"/>
</dbReference>
<keyword evidence="2" id="KW-0805">Transcription regulation</keyword>
<dbReference type="PANTHER" id="PTHR30537:SF72">
    <property type="entry name" value="LYSR FAMILY TRANSCRIPTIONAL REGULATOR"/>
    <property type="match status" value="1"/>
</dbReference>
<keyword evidence="4" id="KW-0804">Transcription</keyword>
<name>A0A521BXJ3_9RHOB</name>
<dbReference type="EMBL" id="FXTK01000003">
    <property type="protein sequence ID" value="SMO51180.1"/>
    <property type="molecule type" value="Genomic_DNA"/>
</dbReference>
<dbReference type="InterPro" id="IPR036390">
    <property type="entry name" value="WH_DNA-bd_sf"/>
</dbReference>
<dbReference type="GO" id="GO:0006351">
    <property type="term" value="P:DNA-templated transcription"/>
    <property type="evidence" value="ECO:0007669"/>
    <property type="project" value="TreeGrafter"/>
</dbReference>
<evidence type="ECO:0000259" key="5">
    <source>
        <dbReference type="PROSITE" id="PS50931"/>
    </source>
</evidence>